<evidence type="ECO:0000256" key="4">
    <source>
        <dbReference type="ARBA" id="ARBA00022723"/>
    </source>
</evidence>
<dbReference type="PANTHER" id="PTHR11685">
    <property type="entry name" value="RBR FAMILY RING FINGER AND IBR DOMAIN-CONTAINING"/>
    <property type="match status" value="1"/>
</dbReference>
<dbReference type="GO" id="GO:0016567">
    <property type="term" value="P:protein ubiquitination"/>
    <property type="evidence" value="ECO:0007669"/>
    <property type="project" value="InterPro"/>
</dbReference>
<keyword evidence="5" id="KW-0677">Repeat</keyword>
<keyword evidence="4" id="KW-0479">Metal-binding</keyword>
<dbReference type="SUPFAM" id="SSF57850">
    <property type="entry name" value="RING/U-box"/>
    <property type="match status" value="2"/>
</dbReference>
<protein>
    <recommendedName>
        <fullName evidence="2">RBR-type E3 ubiquitin transferase</fullName>
        <ecNumber evidence="2">2.3.2.31</ecNumber>
    </recommendedName>
</protein>
<comment type="catalytic activity">
    <reaction evidence="1">
        <text>[E2 ubiquitin-conjugating enzyme]-S-ubiquitinyl-L-cysteine + [acceptor protein]-L-lysine = [E2 ubiquitin-conjugating enzyme]-L-cysteine + [acceptor protein]-N(6)-ubiquitinyl-L-lysine.</text>
        <dbReference type="EC" id="2.3.2.31"/>
    </reaction>
</comment>
<evidence type="ECO:0000256" key="3">
    <source>
        <dbReference type="ARBA" id="ARBA00022679"/>
    </source>
</evidence>
<evidence type="ECO:0000313" key="12">
    <source>
        <dbReference type="Proteomes" id="UP000054007"/>
    </source>
</evidence>
<dbReference type="EMBL" id="KN880569">
    <property type="protein sequence ID" value="KIY66010.1"/>
    <property type="molecule type" value="Genomic_DNA"/>
</dbReference>
<feature type="domain" description="RING-type" evidence="10">
    <location>
        <begin position="134"/>
        <end position="335"/>
    </location>
</feature>
<evidence type="ECO:0000256" key="1">
    <source>
        <dbReference type="ARBA" id="ARBA00001798"/>
    </source>
</evidence>
<evidence type="ECO:0000256" key="6">
    <source>
        <dbReference type="ARBA" id="ARBA00022771"/>
    </source>
</evidence>
<name>A0A0D7B707_9AGAR</name>
<evidence type="ECO:0000259" key="10">
    <source>
        <dbReference type="PROSITE" id="PS51873"/>
    </source>
</evidence>
<dbReference type="GO" id="GO:0008270">
    <property type="term" value="F:zinc ion binding"/>
    <property type="evidence" value="ECO:0007669"/>
    <property type="project" value="UniProtKB-KW"/>
</dbReference>
<reference evidence="11 12" key="1">
    <citation type="journal article" date="2015" name="Fungal Genet. Biol.">
        <title>Evolution of novel wood decay mechanisms in Agaricales revealed by the genome sequences of Fistulina hepatica and Cylindrobasidium torrendii.</title>
        <authorList>
            <person name="Floudas D."/>
            <person name="Held B.W."/>
            <person name="Riley R."/>
            <person name="Nagy L.G."/>
            <person name="Koehler G."/>
            <person name="Ransdell A.S."/>
            <person name="Younus H."/>
            <person name="Chow J."/>
            <person name="Chiniquy J."/>
            <person name="Lipzen A."/>
            <person name="Tritt A."/>
            <person name="Sun H."/>
            <person name="Haridas S."/>
            <person name="LaButti K."/>
            <person name="Ohm R.A."/>
            <person name="Kues U."/>
            <person name="Blanchette R.A."/>
            <person name="Grigoriev I.V."/>
            <person name="Minto R.E."/>
            <person name="Hibbett D.S."/>
        </authorList>
    </citation>
    <scope>NUCLEOTIDE SEQUENCE [LARGE SCALE GENOMIC DNA]</scope>
    <source>
        <strain evidence="11 12">FP15055 ss-10</strain>
    </source>
</reference>
<dbReference type="PROSITE" id="PS51873">
    <property type="entry name" value="TRIAD"/>
    <property type="match status" value="1"/>
</dbReference>
<gene>
    <name evidence="11" type="ORF">CYLTODRAFT_423835</name>
</gene>
<dbReference type="CDD" id="cd22584">
    <property type="entry name" value="Rcat_RBR_unk"/>
    <property type="match status" value="1"/>
</dbReference>
<proteinExistence type="predicted"/>
<keyword evidence="8" id="KW-0862">Zinc</keyword>
<sequence length="553" mass="61325">MDFHFGSTPTPLSFPVADGVHDDPWMDRRFHGRAILDQARRYSVPYLPSPPFSPQDLSHTGNSSYMPPPPDLQPQSHFSTSRRRRHLQTDQGRTLAQAYPAHPSEPRPINSPVLPPSLPFEVSPPVVAGTDAAQSACCSVCFDDITGVPVCAPCTHSFDVECAEALVSNALKDESSYPPRCCGRTIPMQVFEGRIDTAIISSWQEKHKELSTPLRVYCAKQQCSRFLGPRKKQDDLPSESLQCSSCSTRTCNSCLNTVDGEDMAAHRCSENETEAQVRLMATSEKWATCPGCRSLVELSLGCNHVQCRCGTSFCYECSQVWHACKCAKASMRQLMTMLHRRQGTRAKRDHPYRRHSERRHSLPKTSTRSPAALDPLSGALDSLLSDTSSPQTPSVPAGPIYVPPPPYDSYLPPGSTRFTPPWQEFSEEFSPGTTPQQVYALSSDYEHGWTGPSDPAFFTPSPQPIQPAPVLMNTQNHFEDGPIFSPAPLSPSFHSNSSFQSLVPHTPSFDIDTRFHNSLSTVSPHMLVSDNSLHTHAQDFWATSWDGNIYEFQ</sequence>
<keyword evidence="6" id="KW-0863">Zinc-finger</keyword>
<dbReference type="STRING" id="1314674.A0A0D7B707"/>
<dbReference type="OrthoDB" id="9977870at2759"/>
<dbReference type="AlphaFoldDB" id="A0A0D7B707"/>
<dbReference type="InterPro" id="IPR031127">
    <property type="entry name" value="E3_UB_ligase_RBR"/>
</dbReference>
<dbReference type="InterPro" id="IPR002867">
    <property type="entry name" value="IBR_dom"/>
</dbReference>
<dbReference type="EC" id="2.3.2.31" evidence="2"/>
<evidence type="ECO:0000256" key="8">
    <source>
        <dbReference type="ARBA" id="ARBA00022833"/>
    </source>
</evidence>
<evidence type="ECO:0000256" key="5">
    <source>
        <dbReference type="ARBA" id="ARBA00022737"/>
    </source>
</evidence>
<dbReference type="Proteomes" id="UP000054007">
    <property type="component" value="Unassembled WGS sequence"/>
</dbReference>
<evidence type="ECO:0000256" key="9">
    <source>
        <dbReference type="SAM" id="MobiDB-lite"/>
    </source>
</evidence>
<organism evidence="11 12">
    <name type="scientific">Cylindrobasidium torrendii FP15055 ss-10</name>
    <dbReference type="NCBI Taxonomy" id="1314674"/>
    <lineage>
        <taxon>Eukaryota</taxon>
        <taxon>Fungi</taxon>
        <taxon>Dikarya</taxon>
        <taxon>Basidiomycota</taxon>
        <taxon>Agaricomycotina</taxon>
        <taxon>Agaricomycetes</taxon>
        <taxon>Agaricomycetidae</taxon>
        <taxon>Agaricales</taxon>
        <taxon>Marasmiineae</taxon>
        <taxon>Physalacriaceae</taxon>
        <taxon>Cylindrobasidium</taxon>
    </lineage>
</organism>
<dbReference type="SMART" id="SM00647">
    <property type="entry name" value="IBR"/>
    <property type="match status" value="1"/>
</dbReference>
<evidence type="ECO:0000256" key="2">
    <source>
        <dbReference type="ARBA" id="ARBA00012251"/>
    </source>
</evidence>
<evidence type="ECO:0000256" key="7">
    <source>
        <dbReference type="ARBA" id="ARBA00022786"/>
    </source>
</evidence>
<dbReference type="Gene3D" id="1.20.120.1750">
    <property type="match status" value="1"/>
</dbReference>
<feature type="region of interest" description="Disordered" evidence="9">
    <location>
        <begin position="341"/>
        <end position="406"/>
    </location>
</feature>
<keyword evidence="7" id="KW-0833">Ubl conjugation pathway</keyword>
<keyword evidence="3" id="KW-0808">Transferase</keyword>
<feature type="compositionally biased region" description="Basic residues" evidence="9">
    <location>
        <begin position="341"/>
        <end position="362"/>
    </location>
</feature>
<evidence type="ECO:0000313" key="11">
    <source>
        <dbReference type="EMBL" id="KIY66010.1"/>
    </source>
</evidence>
<accession>A0A0D7B707</accession>
<dbReference type="GO" id="GO:0061630">
    <property type="term" value="F:ubiquitin protein ligase activity"/>
    <property type="evidence" value="ECO:0007669"/>
    <property type="project" value="UniProtKB-EC"/>
</dbReference>
<feature type="region of interest" description="Disordered" evidence="9">
    <location>
        <begin position="46"/>
        <end position="93"/>
    </location>
</feature>
<keyword evidence="12" id="KW-1185">Reference proteome</keyword>
<dbReference type="InterPro" id="IPR044066">
    <property type="entry name" value="TRIAD_supradom"/>
</dbReference>
<feature type="compositionally biased region" description="Polar residues" evidence="9">
    <location>
        <begin position="55"/>
        <end position="65"/>
    </location>
</feature>
<dbReference type="Pfam" id="PF01485">
    <property type="entry name" value="IBR"/>
    <property type="match status" value="2"/>
</dbReference>